<evidence type="ECO:0000313" key="6">
    <source>
        <dbReference type="EMBL" id="QXE89959.1"/>
    </source>
</evidence>
<protein>
    <submittedName>
        <fullName evidence="6">APC family permease</fullName>
    </submittedName>
</protein>
<sequence length="660" mass="71724">MGQEFSTARQSLVRRLATAIFGAPKYLKDPGLFHKMSLIPVLAWVGLGADGLSSSSYGPEEAFRTLGSHTYLAMALAAFAALTVFIISYAYSRIIEHFPHGGGGYIVASHMLGPDAGVVSGSALLVDYVLTITVSIASCVDALFSYVPQAYHVWKVEVGCALAVLLIVMNIRGVKESIAVMAPIFMVFVGTHVLLLLNGILTHADRFAHVAAGFRTGLSHDLSSIGIFGILMLFLRAYSLGGGTYTGIEAVSNGLQIMREPRVQTGKRTMMYMATSLAFTAGLLLVCYTLVGISPVAGKTFNAVLADTLFAGWPFGATIAFITIFSEGALLLVAAQTGFVDGPRVMSNMAVDSWLPHRFGALSVRLTMRNGILLMGIAAILLMLYTGGSVSALVVMYSINVFLTFSLSQLGMSRFYIQRRHEDPQWVRHLSVHLVGLILCATILVVTTFEKFAEGGWLTLVMTSAVIALCYLIKGHYRSVRKGMAQLDEALLDFPTSGIRNDADPCRNDLTAIQLVSAYSGFGVHTLLSILTTFPKTYKNVIFVSVAVIDSGSFKGAEELAALESSVQQGLDKYVELARRLGYAAECRMTVATDVVESVVEVCKELGEQYPRSTVFTGQLTFRLEKFYHRMLHNETAFAIQRRLQWDGLTTVILPIRVSI</sequence>
<dbReference type="Proteomes" id="UP000683559">
    <property type="component" value="Chromosome"/>
</dbReference>
<feature type="transmembrane region" description="Helical" evidence="5">
    <location>
        <begin position="394"/>
        <end position="417"/>
    </location>
</feature>
<feature type="transmembrane region" description="Helical" evidence="5">
    <location>
        <begin position="269"/>
        <end position="291"/>
    </location>
</feature>
<keyword evidence="3 5" id="KW-1133">Transmembrane helix</keyword>
<keyword evidence="4 5" id="KW-0472">Membrane</keyword>
<keyword evidence="2 5" id="KW-0812">Transmembrane</keyword>
<feature type="transmembrane region" description="Helical" evidence="5">
    <location>
        <begin position="429"/>
        <end position="449"/>
    </location>
</feature>
<name>A0ABX8LEU3_9BACT</name>
<evidence type="ECO:0000256" key="3">
    <source>
        <dbReference type="ARBA" id="ARBA00022989"/>
    </source>
</evidence>
<dbReference type="Pfam" id="PF13520">
    <property type="entry name" value="AA_permease_2"/>
    <property type="match status" value="1"/>
</dbReference>
<feature type="transmembrane region" description="Helical" evidence="5">
    <location>
        <begin position="128"/>
        <end position="147"/>
    </location>
</feature>
<feature type="transmembrane region" description="Helical" evidence="5">
    <location>
        <begin position="153"/>
        <end position="171"/>
    </location>
</feature>
<dbReference type="InterPro" id="IPR053153">
    <property type="entry name" value="APC_K+_Transporter"/>
</dbReference>
<evidence type="ECO:0000313" key="7">
    <source>
        <dbReference type="Proteomes" id="UP000683559"/>
    </source>
</evidence>
<comment type="subcellular location">
    <subcellularLocation>
        <location evidence="1">Membrane</location>
        <topology evidence="1">Multi-pass membrane protein</topology>
    </subcellularLocation>
</comment>
<feature type="transmembrane region" description="Helical" evidence="5">
    <location>
        <begin position="178"/>
        <end position="202"/>
    </location>
</feature>
<feature type="transmembrane region" description="Helical" evidence="5">
    <location>
        <begin position="371"/>
        <end position="388"/>
    </location>
</feature>
<feature type="transmembrane region" description="Helical" evidence="5">
    <location>
        <begin position="455"/>
        <end position="473"/>
    </location>
</feature>
<dbReference type="InterPro" id="IPR002293">
    <property type="entry name" value="AA/rel_permease1"/>
</dbReference>
<dbReference type="EMBL" id="CP077683">
    <property type="protein sequence ID" value="QXE89959.1"/>
    <property type="molecule type" value="Genomic_DNA"/>
</dbReference>
<dbReference type="RefSeq" id="WP_217286624.1">
    <property type="nucleotide sequence ID" value="NZ_CP077683.1"/>
</dbReference>
<gene>
    <name evidence="6" type="ORF">KP001_16260</name>
</gene>
<accession>A0ABX8LEU3</accession>
<feature type="transmembrane region" description="Helical" evidence="5">
    <location>
        <begin position="69"/>
        <end position="91"/>
    </location>
</feature>
<feature type="transmembrane region" description="Helical" evidence="5">
    <location>
        <begin position="311"/>
        <end position="334"/>
    </location>
</feature>
<reference evidence="6 7" key="1">
    <citation type="submission" date="2021-06" db="EMBL/GenBank/DDBJ databases">
        <title>Gemonas diversity in paddy soil.</title>
        <authorList>
            <person name="Liu G."/>
        </authorList>
    </citation>
    <scope>NUCLEOTIDE SEQUENCE [LARGE SCALE GENOMIC DNA]</scope>
    <source>
        <strain evidence="6 7">RG2</strain>
    </source>
</reference>
<keyword evidence="7" id="KW-1185">Reference proteome</keyword>
<evidence type="ECO:0000256" key="1">
    <source>
        <dbReference type="ARBA" id="ARBA00004141"/>
    </source>
</evidence>
<dbReference type="PANTHER" id="PTHR47704">
    <property type="entry name" value="POTASSIUM TRANSPORTER KIMA"/>
    <property type="match status" value="1"/>
</dbReference>
<dbReference type="PANTHER" id="PTHR47704:SF1">
    <property type="entry name" value="POTASSIUM TRANSPORTER KIMA"/>
    <property type="match status" value="1"/>
</dbReference>
<proteinExistence type="predicted"/>
<evidence type="ECO:0000256" key="2">
    <source>
        <dbReference type="ARBA" id="ARBA00022692"/>
    </source>
</evidence>
<organism evidence="6 7">
    <name type="scientific">Geomonas subterranea</name>
    <dbReference type="NCBI Taxonomy" id="2847989"/>
    <lineage>
        <taxon>Bacteria</taxon>
        <taxon>Pseudomonadati</taxon>
        <taxon>Thermodesulfobacteriota</taxon>
        <taxon>Desulfuromonadia</taxon>
        <taxon>Geobacterales</taxon>
        <taxon>Geobacteraceae</taxon>
        <taxon>Geomonas</taxon>
    </lineage>
</organism>
<evidence type="ECO:0000256" key="4">
    <source>
        <dbReference type="ARBA" id="ARBA00023136"/>
    </source>
</evidence>
<evidence type="ECO:0000256" key="5">
    <source>
        <dbReference type="SAM" id="Phobius"/>
    </source>
</evidence>